<protein>
    <recommendedName>
        <fullName evidence="2">LYR motif-containing protein Cup1-like N-terminal domain-containing protein</fullName>
    </recommendedName>
</protein>
<evidence type="ECO:0000259" key="2">
    <source>
        <dbReference type="Pfam" id="PF20263"/>
    </source>
</evidence>
<feature type="domain" description="LYR motif-containing protein Cup1-like N-terminal" evidence="2">
    <location>
        <begin position="23"/>
        <end position="74"/>
    </location>
</feature>
<gene>
    <name evidence="3" type="ORF">H2200_002360</name>
</gene>
<comment type="caution">
    <text evidence="3">The sequence shown here is derived from an EMBL/GenBank/DDBJ whole genome shotgun (WGS) entry which is preliminary data.</text>
</comment>
<feature type="compositionally biased region" description="Acidic residues" evidence="1">
    <location>
        <begin position="108"/>
        <end position="128"/>
    </location>
</feature>
<sequence>MRRFTIDKFRNLIPRRPVGTKLPEYPPERVARLLKLARKHASVLKHANEGYTTQLEKILRNTWGRSGPRKYDLLTKYLYPSAKEASGDPPKLLLDRNGNETDVRESDDGGDLEESPETDEDVEEETEADTLYPSLSSTVSTTTFTTFYKEAKAPKPPVEEKPPKWKLDLPPRLQALLASQENEQTHFARIGSAPRVKLKFSPPARTIWNKPLPFSRYKNQRIKWYNHNMLAALPPLETEADYWDLHDLVTGKKEMPPLIPRRTPAKVSEEDLVQGTLEEESDLILEGPKPGPRLKDFQRGRPHEITPRFLQRMLSRAVLSQTPLVKTAAPGTQTEADSGLVFFWDDGIQLGQQEKATEMREKPVLGRQAELLFG</sequence>
<dbReference type="Pfam" id="PF20263">
    <property type="entry name" value="LYRM2-like"/>
    <property type="match status" value="1"/>
</dbReference>
<evidence type="ECO:0000313" key="3">
    <source>
        <dbReference type="EMBL" id="KAJ9614224.1"/>
    </source>
</evidence>
<accession>A0AA38XIV1</accession>
<name>A0AA38XIV1_9EURO</name>
<feature type="region of interest" description="Disordered" evidence="1">
    <location>
        <begin position="83"/>
        <end position="135"/>
    </location>
</feature>
<evidence type="ECO:0000313" key="4">
    <source>
        <dbReference type="Proteomes" id="UP001172673"/>
    </source>
</evidence>
<organism evidence="3 4">
    <name type="scientific">Cladophialophora chaetospira</name>
    <dbReference type="NCBI Taxonomy" id="386627"/>
    <lineage>
        <taxon>Eukaryota</taxon>
        <taxon>Fungi</taxon>
        <taxon>Dikarya</taxon>
        <taxon>Ascomycota</taxon>
        <taxon>Pezizomycotina</taxon>
        <taxon>Eurotiomycetes</taxon>
        <taxon>Chaetothyriomycetidae</taxon>
        <taxon>Chaetothyriales</taxon>
        <taxon>Herpotrichiellaceae</taxon>
        <taxon>Cladophialophora</taxon>
    </lineage>
</organism>
<dbReference type="Proteomes" id="UP001172673">
    <property type="component" value="Unassembled WGS sequence"/>
</dbReference>
<reference evidence="3" key="1">
    <citation type="submission" date="2022-10" db="EMBL/GenBank/DDBJ databases">
        <title>Culturing micro-colonial fungi from biological soil crusts in the Mojave desert and describing Neophaeococcomyces mojavensis, and introducing the new genera and species Taxawa tesnikishii.</title>
        <authorList>
            <person name="Kurbessoian T."/>
            <person name="Stajich J.E."/>
        </authorList>
    </citation>
    <scope>NUCLEOTIDE SEQUENCE</scope>
    <source>
        <strain evidence="3">TK_41</strain>
    </source>
</reference>
<dbReference type="AlphaFoldDB" id="A0AA38XIV1"/>
<feature type="compositionally biased region" description="Basic and acidic residues" evidence="1">
    <location>
        <begin position="93"/>
        <end position="107"/>
    </location>
</feature>
<keyword evidence="4" id="KW-1185">Reference proteome</keyword>
<evidence type="ECO:0000256" key="1">
    <source>
        <dbReference type="SAM" id="MobiDB-lite"/>
    </source>
</evidence>
<dbReference type="EMBL" id="JAPDRK010000003">
    <property type="protein sequence ID" value="KAJ9614224.1"/>
    <property type="molecule type" value="Genomic_DNA"/>
</dbReference>
<dbReference type="InterPro" id="IPR046896">
    <property type="entry name" value="Cup1-like_N"/>
</dbReference>
<proteinExistence type="predicted"/>